<dbReference type="Pfam" id="PF16189">
    <property type="entry name" value="Creatinase_N_2"/>
    <property type="match status" value="1"/>
</dbReference>
<dbReference type="Pfam" id="PF00557">
    <property type="entry name" value="Peptidase_M24"/>
    <property type="match status" value="1"/>
</dbReference>
<dbReference type="Pfam" id="PF16188">
    <property type="entry name" value="Peptidase_M24_C"/>
    <property type="match status" value="1"/>
</dbReference>
<evidence type="ECO:0000259" key="5">
    <source>
        <dbReference type="Pfam" id="PF01321"/>
    </source>
</evidence>
<dbReference type="InterPro" id="IPR032416">
    <property type="entry name" value="Peptidase_M24_C"/>
</dbReference>
<dbReference type="InterPro" id="IPR029149">
    <property type="entry name" value="Creatin/AminoP/Spt16_N"/>
</dbReference>
<dbReference type="SUPFAM" id="SSF53092">
    <property type="entry name" value="Creatinase/prolidase N-terminal domain"/>
    <property type="match status" value="1"/>
</dbReference>
<dbReference type="InterPro" id="IPR033740">
    <property type="entry name" value="Pept_M24B"/>
</dbReference>
<organism evidence="7 8">
    <name type="scientific">Caproicibacterium lactatifermentans</name>
    <dbReference type="NCBI Taxonomy" id="2666138"/>
    <lineage>
        <taxon>Bacteria</taxon>
        <taxon>Bacillati</taxon>
        <taxon>Bacillota</taxon>
        <taxon>Clostridia</taxon>
        <taxon>Eubacteriales</taxon>
        <taxon>Oscillospiraceae</taxon>
        <taxon>Caproicibacterium</taxon>
    </lineage>
</organism>
<feature type="domain" description="Creatinase N-terminal" evidence="5">
    <location>
        <begin position="7"/>
        <end position="140"/>
    </location>
</feature>
<accession>A0A859DQY6</accession>
<sequence>MTVAEKLEALRQQMTQHGADAVILPTSDPHMSEYIPAHWESRRWFSGFTGDAGTLVVTKKESCLWTDGRFFIQADQQLKGTPIRLMRMREPGVPTVGAYLAKAIPGGKVAVDGRIFSELEAENVQKELDTTGAKLISLDLVADVWKEDRPALPETPVYLLEDRYSGCTCADKLAQVRAELKKAGADAQLYSLLDDVAWATNLRAADVDYNPFAIAFLLVTTEKAYLYLDKKRIQASAADYLAKSGVEVRPYNKLEEDLRAGAAAGTVLVSRANTSFDICTCLAENKDRKLVAGGDIITNLKAVKNKTECANMRICHVYDGVALVRFKMELERRMAAGEPLTEWDAAEIAHKYRAQQPDNRGESFETIAAYGPNAAMMHYGPTKEQHSDLQPKSFLLVDSGGQYLTGTTDVTRTFAMGPLTQEEKECFTWVLKCHIDLADAKFPQGTTGHELDALSRVQVWKHGLDYRCGTGHGVGYMGAVHEGPHSFRSAIPLVPGMTITDEPGIYMEGKFGIRTENTLEVVMDEKTEYGQFYAFHPLTMFPIDHTAILPELLSSDEIAYLDRYHATVYQTLAPHLTAEEQAWLKNACRPLCQK</sequence>
<reference evidence="7 8" key="1">
    <citation type="submission" date="2019-11" db="EMBL/GenBank/DDBJ databases">
        <authorList>
            <person name="Ren C."/>
            <person name="Wang H."/>
            <person name="Xu Y."/>
        </authorList>
    </citation>
    <scope>NUCLEOTIDE SEQUENCE [LARGE SCALE GENOMIC DNA]</scope>
    <source>
        <strain evidence="7 8">LBM 19010</strain>
    </source>
</reference>
<keyword evidence="3" id="KW-0378">Hydrolase</keyword>
<evidence type="ECO:0000259" key="4">
    <source>
        <dbReference type="Pfam" id="PF00557"/>
    </source>
</evidence>
<protein>
    <submittedName>
        <fullName evidence="7">M24 family metallopeptidase</fullName>
    </submittedName>
</protein>
<comment type="similarity">
    <text evidence="1">Belongs to the peptidase M24B family.</text>
</comment>
<gene>
    <name evidence="7" type="ORF">GJQ69_06815</name>
</gene>
<evidence type="ECO:0000256" key="3">
    <source>
        <dbReference type="ARBA" id="ARBA00022801"/>
    </source>
</evidence>
<proteinExistence type="inferred from homology"/>
<evidence type="ECO:0000256" key="2">
    <source>
        <dbReference type="ARBA" id="ARBA00022723"/>
    </source>
</evidence>
<dbReference type="EMBL" id="CP046051">
    <property type="protein sequence ID" value="QKN24220.1"/>
    <property type="molecule type" value="Genomic_DNA"/>
</dbReference>
<evidence type="ECO:0000259" key="6">
    <source>
        <dbReference type="Pfam" id="PF16188"/>
    </source>
</evidence>
<dbReference type="FunFam" id="3.90.230.10:FF:000009">
    <property type="entry name" value="xaa-Pro aminopeptidase 2"/>
    <property type="match status" value="1"/>
</dbReference>
<dbReference type="Pfam" id="PF01321">
    <property type="entry name" value="Creatinase_N"/>
    <property type="match status" value="1"/>
</dbReference>
<dbReference type="AlphaFoldDB" id="A0A859DQY6"/>
<dbReference type="InterPro" id="IPR036005">
    <property type="entry name" value="Creatinase/aminopeptidase-like"/>
</dbReference>
<dbReference type="GO" id="GO:0070006">
    <property type="term" value="F:metalloaminopeptidase activity"/>
    <property type="evidence" value="ECO:0007669"/>
    <property type="project" value="InterPro"/>
</dbReference>
<dbReference type="GO" id="GO:0046872">
    <property type="term" value="F:metal ion binding"/>
    <property type="evidence" value="ECO:0007669"/>
    <property type="project" value="UniProtKB-KW"/>
</dbReference>
<dbReference type="Gene3D" id="3.40.350.10">
    <property type="entry name" value="Creatinase/prolidase N-terminal domain"/>
    <property type="match status" value="2"/>
</dbReference>
<evidence type="ECO:0000256" key="1">
    <source>
        <dbReference type="ARBA" id="ARBA00008766"/>
    </source>
</evidence>
<feature type="domain" description="Peptidase M24" evidence="4">
    <location>
        <begin position="311"/>
        <end position="521"/>
    </location>
</feature>
<dbReference type="InterPro" id="IPR000994">
    <property type="entry name" value="Pept_M24"/>
</dbReference>
<dbReference type="PANTHER" id="PTHR43763:SF6">
    <property type="entry name" value="XAA-PRO AMINOPEPTIDASE 1"/>
    <property type="match status" value="1"/>
</dbReference>
<evidence type="ECO:0000313" key="7">
    <source>
        <dbReference type="EMBL" id="QKN24220.1"/>
    </source>
</evidence>
<dbReference type="PANTHER" id="PTHR43763">
    <property type="entry name" value="XAA-PRO AMINOPEPTIDASE 1"/>
    <property type="match status" value="1"/>
</dbReference>
<dbReference type="InterPro" id="IPR000587">
    <property type="entry name" value="Creatinase_N"/>
</dbReference>
<dbReference type="CDD" id="cd01085">
    <property type="entry name" value="APP"/>
    <property type="match status" value="1"/>
</dbReference>
<dbReference type="InterPro" id="IPR050422">
    <property type="entry name" value="X-Pro_aminopeptidase_P"/>
</dbReference>
<dbReference type="GO" id="GO:0005737">
    <property type="term" value="C:cytoplasm"/>
    <property type="evidence" value="ECO:0007669"/>
    <property type="project" value="UniProtKB-ARBA"/>
</dbReference>
<name>A0A859DQY6_9FIRM</name>
<feature type="domain" description="Peptidase M24 C-terminal" evidence="6">
    <location>
        <begin position="531"/>
        <end position="591"/>
    </location>
</feature>
<dbReference type="Proteomes" id="UP000501316">
    <property type="component" value="Chromosome"/>
</dbReference>
<dbReference type="KEGG" id="clf:GJQ69_06815"/>
<keyword evidence="2" id="KW-0479">Metal-binding</keyword>
<dbReference type="SUPFAM" id="SSF55920">
    <property type="entry name" value="Creatinase/aminopeptidase"/>
    <property type="match status" value="1"/>
</dbReference>
<dbReference type="RefSeq" id="WP_086035397.1">
    <property type="nucleotide sequence ID" value="NZ_CP046051.1"/>
</dbReference>
<dbReference type="Gene3D" id="3.90.230.10">
    <property type="entry name" value="Creatinase/methionine aminopeptidase superfamily"/>
    <property type="match status" value="1"/>
</dbReference>
<evidence type="ECO:0000313" key="8">
    <source>
        <dbReference type="Proteomes" id="UP000501316"/>
    </source>
</evidence>